<feature type="transmembrane region" description="Helical" evidence="5">
    <location>
        <begin position="363"/>
        <end position="383"/>
    </location>
</feature>
<feature type="transmembrane region" description="Helical" evidence="5">
    <location>
        <begin position="277"/>
        <end position="295"/>
    </location>
</feature>
<keyword evidence="2 5" id="KW-0812">Transmembrane</keyword>
<dbReference type="RefSeq" id="WP_116571830.1">
    <property type="nucleotide sequence ID" value="NZ_QDGZ01000003.1"/>
</dbReference>
<evidence type="ECO:0000313" key="7">
    <source>
        <dbReference type="EMBL" id="PVG83352.1"/>
    </source>
</evidence>
<feature type="transmembrane region" description="Helical" evidence="5">
    <location>
        <begin position="42"/>
        <end position="62"/>
    </location>
</feature>
<feature type="transmembrane region" description="Helical" evidence="5">
    <location>
        <begin position="245"/>
        <end position="265"/>
    </location>
</feature>
<keyword evidence="8" id="KW-1185">Reference proteome</keyword>
<feature type="transmembrane region" description="Helical" evidence="5">
    <location>
        <begin position="12"/>
        <end position="30"/>
    </location>
</feature>
<dbReference type="AlphaFoldDB" id="A0A2T8FCC2"/>
<evidence type="ECO:0000259" key="6">
    <source>
        <dbReference type="PROSITE" id="PS50850"/>
    </source>
</evidence>
<feature type="transmembrane region" description="Helical" evidence="5">
    <location>
        <begin position="139"/>
        <end position="160"/>
    </location>
</feature>
<accession>A0A2T8FCC2</accession>
<keyword evidence="4 5" id="KW-0472">Membrane</keyword>
<sequence>MTGSLPAARTAVMVSFFLNGFGFATWVSRIPEVREGLGLSNGGLGLLLFAIAAGSVLTLPTTGTMITRWGADRVVRIGVGADTIGLLVAAVGAGVLGSMPVAAAGLFAYGLGIGVWDVAMNVEGAAVERGLGRTIMPRFHAAFSLGTVAGAALGVLATALDVSMVSHLGLSAAVMAAAALESTRRFLPRGQEHDEAEAARPSAARAWLEPRTVLIGLMVFALGATEGTANDWLAVALIDGYDVPHWQGVAGFGLFVAAMTAGRVWGTSLLDRHGRTAVLWTTMAVAASGVLLIVLGGHPAVAVVGIVMWGLGASLGFPVGMSAAADDPRHAAVRVSVVSTIAYTAFLAGPPLLGFLADRVGTLPALLAVAVLLVPSALLVPAARERVEAR</sequence>
<comment type="subcellular location">
    <subcellularLocation>
        <location evidence="1">Cell membrane</location>
        <topology evidence="1">Multi-pass membrane protein</topology>
    </subcellularLocation>
</comment>
<dbReference type="CDD" id="cd17393">
    <property type="entry name" value="MFS_MosC_like"/>
    <property type="match status" value="1"/>
</dbReference>
<dbReference type="InterPro" id="IPR020846">
    <property type="entry name" value="MFS_dom"/>
</dbReference>
<feature type="transmembrane region" description="Helical" evidence="5">
    <location>
        <begin position="331"/>
        <end position="357"/>
    </location>
</feature>
<proteinExistence type="predicted"/>
<dbReference type="PROSITE" id="PS50850">
    <property type="entry name" value="MFS"/>
    <property type="match status" value="1"/>
</dbReference>
<dbReference type="PANTHER" id="PTHR23514">
    <property type="entry name" value="BYPASS OF STOP CODON PROTEIN 6"/>
    <property type="match status" value="1"/>
</dbReference>
<evidence type="ECO:0000256" key="1">
    <source>
        <dbReference type="ARBA" id="ARBA00004651"/>
    </source>
</evidence>
<dbReference type="GO" id="GO:0005886">
    <property type="term" value="C:plasma membrane"/>
    <property type="evidence" value="ECO:0007669"/>
    <property type="project" value="UniProtKB-SubCell"/>
</dbReference>
<evidence type="ECO:0000256" key="4">
    <source>
        <dbReference type="ARBA" id="ARBA00023136"/>
    </source>
</evidence>
<name>A0A2T8FCC2_9ACTN</name>
<evidence type="ECO:0000256" key="5">
    <source>
        <dbReference type="SAM" id="Phobius"/>
    </source>
</evidence>
<dbReference type="GO" id="GO:0022857">
    <property type="term" value="F:transmembrane transporter activity"/>
    <property type="evidence" value="ECO:0007669"/>
    <property type="project" value="InterPro"/>
</dbReference>
<protein>
    <submittedName>
        <fullName evidence="7">MFS transporter</fullName>
    </submittedName>
</protein>
<organism evidence="7 8">
    <name type="scientific">Nocardioides gansuensis</name>
    <dbReference type="NCBI Taxonomy" id="2138300"/>
    <lineage>
        <taxon>Bacteria</taxon>
        <taxon>Bacillati</taxon>
        <taxon>Actinomycetota</taxon>
        <taxon>Actinomycetes</taxon>
        <taxon>Propionibacteriales</taxon>
        <taxon>Nocardioidaceae</taxon>
        <taxon>Nocardioides</taxon>
    </lineage>
</organism>
<dbReference type="EMBL" id="QDGZ01000003">
    <property type="protein sequence ID" value="PVG83352.1"/>
    <property type="molecule type" value="Genomic_DNA"/>
</dbReference>
<feature type="domain" description="Major facilitator superfamily (MFS) profile" evidence="6">
    <location>
        <begin position="8"/>
        <end position="388"/>
    </location>
</feature>
<dbReference type="SUPFAM" id="SSF103473">
    <property type="entry name" value="MFS general substrate transporter"/>
    <property type="match status" value="1"/>
</dbReference>
<evidence type="ECO:0000313" key="8">
    <source>
        <dbReference type="Proteomes" id="UP000246018"/>
    </source>
</evidence>
<dbReference type="Proteomes" id="UP000246018">
    <property type="component" value="Unassembled WGS sequence"/>
</dbReference>
<keyword evidence="3 5" id="KW-1133">Transmembrane helix</keyword>
<dbReference type="OrthoDB" id="9809599at2"/>
<feature type="transmembrane region" description="Helical" evidence="5">
    <location>
        <begin position="101"/>
        <end position="119"/>
    </location>
</feature>
<dbReference type="Gene3D" id="1.20.1250.20">
    <property type="entry name" value="MFS general substrate transporter like domains"/>
    <property type="match status" value="1"/>
</dbReference>
<evidence type="ECO:0000256" key="2">
    <source>
        <dbReference type="ARBA" id="ARBA00022692"/>
    </source>
</evidence>
<feature type="transmembrane region" description="Helical" evidence="5">
    <location>
        <begin position="301"/>
        <end position="319"/>
    </location>
</feature>
<dbReference type="Pfam" id="PF07690">
    <property type="entry name" value="MFS_1"/>
    <property type="match status" value="1"/>
</dbReference>
<comment type="caution">
    <text evidence="7">The sequence shown here is derived from an EMBL/GenBank/DDBJ whole genome shotgun (WGS) entry which is preliminary data.</text>
</comment>
<evidence type="ECO:0000256" key="3">
    <source>
        <dbReference type="ARBA" id="ARBA00022989"/>
    </source>
</evidence>
<dbReference type="InterPro" id="IPR011701">
    <property type="entry name" value="MFS"/>
</dbReference>
<dbReference type="InterPro" id="IPR051788">
    <property type="entry name" value="MFS_Transporter"/>
</dbReference>
<dbReference type="PANTHER" id="PTHR23514:SF13">
    <property type="entry name" value="INNER MEMBRANE PROTEIN YBJJ"/>
    <property type="match status" value="1"/>
</dbReference>
<gene>
    <name evidence="7" type="ORF">DDE18_08650</name>
</gene>
<dbReference type="InterPro" id="IPR036259">
    <property type="entry name" value="MFS_trans_sf"/>
</dbReference>
<reference evidence="7 8" key="1">
    <citation type="submission" date="2018-04" db="EMBL/GenBank/DDBJ databases">
        <title>Genome of Nocardioides gansuensis WSJ-1.</title>
        <authorList>
            <person name="Wu S."/>
            <person name="Wang G."/>
        </authorList>
    </citation>
    <scope>NUCLEOTIDE SEQUENCE [LARGE SCALE GENOMIC DNA]</scope>
    <source>
        <strain evidence="7 8">WSJ-1</strain>
    </source>
</reference>
<feature type="transmembrane region" description="Helical" evidence="5">
    <location>
        <begin position="74"/>
        <end position="95"/>
    </location>
</feature>